<gene>
    <name evidence="1" type="ORF">SCF082_LOCUS40399</name>
</gene>
<evidence type="ECO:0000313" key="2">
    <source>
        <dbReference type="Proteomes" id="UP001642464"/>
    </source>
</evidence>
<keyword evidence="2" id="KW-1185">Reference proteome</keyword>
<reference evidence="1 2" key="1">
    <citation type="submission" date="2024-02" db="EMBL/GenBank/DDBJ databases">
        <authorList>
            <person name="Chen Y."/>
            <person name="Shah S."/>
            <person name="Dougan E. K."/>
            <person name="Thang M."/>
            <person name="Chan C."/>
        </authorList>
    </citation>
    <scope>NUCLEOTIDE SEQUENCE [LARGE SCALE GENOMIC DNA]</scope>
</reference>
<sequence length="494" mass="54610">MASLVAGLFAPHERVGRGVAEHFCCSQRRPSPPSEQHMAKLLTYKVECYCDAVESRRKSLAAVDGFYRELMVCQWRIEAIEAQQRALQTPEALPVPAFEADTEGAEAPAFHLVETCLSELATLRDAAQHGIQERAAHYALASHGPRMASSVEEKSMALEGYLKLADEVFAEASAEMRGLAEQRSAWANLPNSLARRLKFWSCELEETWSNWQDATSRMYSSGHDALCAWREIAEVLEYACQHFEHVQDGGQKWQKANFAFAKAELQSALVTFVARSLEVELLNPLGLCGLHGDGYFSRKEEQGFSLETRLDMLTTVLELLDHLHVLDKVGEELLRLGSESLPLPACDTAAWLGENVTAKAKPDAFVQLQSLASGGHAARVLLPWFIECLVQAVASAAKREHKEDSSIAFVLWKRLDLPSASSLLESCQHLTGHELAEAVKSLAFQRLHPEASCQPKRLQQITKALSSSCARLLDMDALSDDFDTPVHASCVAPK</sequence>
<dbReference type="Proteomes" id="UP001642464">
    <property type="component" value="Unassembled WGS sequence"/>
</dbReference>
<evidence type="ECO:0000313" key="1">
    <source>
        <dbReference type="EMBL" id="CAK9085265.1"/>
    </source>
</evidence>
<name>A0ABP0QBN4_9DINO</name>
<protein>
    <submittedName>
        <fullName evidence="1">Uncharacterized protein</fullName>
    </submittedName>
</protein>
<comment type="caution">
    <text evidence="1">The sequence shown here is derived from an EMBL/GenBank/DDBJ whole genome shotgun (WGS) entry which is preliminary data.</text>
</comment>
<organism evidence="1 2">
    <name type="scientific">Durusdinium trenchii</name>
    <dbReference type="NCBI Taxonomy" id="1381693"/>
    <lineage>
        <taxon>Eukaryota</taxon>
        <taxon>Sar</taxon>
        <taxon>Alveolata</taxon>
        <taxon>Dinophyceae</taxon>
        <taxon>Suessiales</taxon>
        <taxon>Symbiodiniaceae</taxon>
        <taxon>Durusdinium</taxon>
    </lineage>
</organism>
<proteinExistence type="predicted"/>
<accession>A0ABP0QBN4</accession>
<dbReference type="EMBL" id="CAXAMM010039267">
    <property type="protein sequence ID" value="CAK9085265.1"/>
    <property type="molecule type" value="Genomic_DNA"/>
</dbReference>